<dbReference type="EMBL" id="CAJNNV010003155">
    <property type="protein sequence ID" value="CAE8588479.1"/>
    <property type="molecule type" value="Genomic_DNA"/>
</dbReference>
<organism evidence="1 2">
    <name type="scientific">Polarella glacialis</name>
    <name type="common">Dinoflagellate</name>
    <dbReference type="NCBI Taxonomy" id="89957"/>
    <lineage>
        <taxon>Eukaryota</taxon>
        <taxon>Sar</taxon>
        <taxon>Alveolata</taxon>
        <taxon>Dinophyceae</taxon>
        <taxon>Suessiales</taxon>
        <taxon>Suessiaceae</taxon>
        <taxon>Polarella</taxon>
    </lineage>
</organism>
<dbReference type="InterPro" id="IPR011990">
    <property type="entry name" value="TPR-like_helical_dom_sf"/>
</dbReference>
<proteinExistence type="predicted"/>
<protein>
    <submittedName>
        <fullName evidence="1">Uncharacterized protein</fullName>
    </submittedName>
</protein>
<feature type="non-terminal residue" evidence="1">
    <location>
        <position position="163"/>
    </location>
</feature>
<dbReference type="AlphaFoldDB" id="A0A813DS76"/>
<evidence type="ECO:0000313" key="2">
    <source>
        <dbReference type="Proteomes" id="UP000654075"/>
    </source>
</evidence>
<name>A0A813DS76_POLGL</name>
<gene>
    <name evidence="1" type="ORF">PGLA1383_LOCUS7279</name>
</gene>
<comment type="caution">
    <text evidence="1">The sequence shown here is derived from an EMBL/GenBank/DDBJ whole genome shotgun (WGS) entry which is preliminary data.</text>
</comment>
<reference evidence="1" key="1">
    <citation type="submission" date="2021-02" db="EMBL/GenBank/DDBJ databases">
        <authorList>
            <person name="Dougan E. K."/>
            <person name="Rhodes N."/>
            <person name="Thang M."/>
            <person name="Chan C."/>
        </authorList>
    </citation>
    <scope>NUCLEOTIDE SEQUENCE</scope>
</reference>
<accession>A0A813DS76</accession>
<dbReference type="Proteomes" id="UP000654075">
    <property type="component" value="Unassembled WGS sequence"/>
</dbReference>
<evidence type="ECO:0000313" key="1">
    <source>
        <dbReference type="EMBL" id="CAE8588479.1"/>
    </source>
</evidence>
<dbReference type="Gene3D" id="1.25.40.10">
    <property type="entry name" value="Tetratricopeptide repeat domain"/>
    <property type="match status" value="1"/>
</dbReference>
<keyword evidence="2" id="KW-1185">Reference proteome</keyword>
<sequence length="163" mass="17913">MTASTSCQQWRVALRLWQTMPQLGVECDAITFGAAAAACEAGGLWRLAVKFALRTLSSGSTERSISPSLAACSAAIAACERHRRWQVVLQLLGSAMHINLEPNLPTLAAATLQRQRRGSDRCSEYLNFASWRGQLGSWCSTSHCWHRRCFAQAVGSRCPATWQ</sequence>